<organism evidence="1 2">
    <name type="scientific">Sporosarcina luteola</name>
    <dbReference type="NCBI Taxonomy" id="582850"/>
    <lineage>
        <taxon>Bacteria</taxon>
        <taxon>Bacillati</taxon>
        <taxon>Bacillota</taxon>
        <taxon>Bacilli</taxon>
        <taxon>Bacillales</taxon>
        <taxon>Caryophanaceae</taxon>
        <taxon>Sporosarcina</taxon>
    </lineage>
</organism>
<gene>
    <name evidence="1" type="ORF">SLU01_04960</name>
</gene>
<sequence>MRPLKKKDALISAKVAEIRQIEPFAVQLAQATPSGKRAPERKATVYTQHLGPFAEIYCILIYFIN</sequence>
<dbReference type="Proteomes" id="UP000321901">
    <property type="component" value="Unassembled WGS sequence"/>
</dbReference>
<keyword evidence="2" id="KW-1185">Reference proteome</keyword>
<evidence type="ECO:0000313" key="1">
    <source>
        <dbReference type="EMBL" id="GEN82184.1"/>
    </source>
</evidence>
<evidence type="ECO:0000313" key="2">
    <source>
        <dbReference type="Proteomes" id="UP000321901"/>
    </source>
</evidence>
<dbReference type="AlphaFoldDB" id="A0A511Z409"/>
<proteinExistence type="predicted"/>
<comment type="caution">
    <text evidence="1">The sequence shown here is derived from an EMBL/GenBank/DDBJ whole genome shotgun (WGS) entry which is preliminary data.</text>
</comment>
<protein>
    <submittedName>
        <fullName evidence="1">Uncharacterized protein</fullName>
    </submittedName>
</protein>
<reference evidence="1 2" key="1">
    <citation type="submission" date="2019-07" db="EMBL/GenBank/DDBJ databases">
        <title>Whole genome shotgun sequence of Sporosarcina luteola NBRC 105378.</title>
        <authorList>
            <person name="Hosoyama A."/>
            <person name="Uohara A."/>
            <person name="Ohji S."/>
            <person name="Ichikawa N."/>
        </authorList>
    </citation>
    <scope>NUCLEOTIDE SEQUENCE [LARGE SCALE GENOMIC DNA]</scope>
    <source>
        <strain evidence="1 2">NBRC 105378</strain>
    </source>
</reference>
<accession>A0A511Z409</accession>
<dbReference type="EMBL" id="BJYL01000005">
    <property type="protein sequence ID" value="GEN82184.1"/>
    <property type="molecule type" value="Genomic_DNA"/>
</dbReference>
<name>A0A511Z409_9BACL</name>